<dbReference type="EMBL" id="BKCP01005516">
    <property type="protein sequence ID" value="GER38646.1"/>
    <property type="molecule type" value="Genomic_DNA"/>
</dbReference>
<evidence type="ECO:0000256" key="5">
    <source>
        <dbReference type="ARBA" id="ARBA00022898"/>
    </source>
</evidence>
<evidence type="ECO:0000313" key="10">
    <source>
        <dbReference type="Proteomes" id="UP000325081"/>
    </source>
</evidence>
<comment type="cofactor">
    <cofactor evidence="1">
        <name>pyridoxal 5'-phosphate</name>
        <dbReference type="ChEBI" id="CHEBI:597326"/>
    </cofactor>
</comment>
<organism evidence="9 10">
    <name type="scientific">Striga asiatica</name>
    <name type="common">Asiatic witchweed</name>
    <name type="synonym">Buchnera asiatica</name>
    <dbReference type="NCBI Taxonomy" id="4170"/>
    <lineage>
        <taxon>Eukaryota</taxon>
        <taxon>Viridiplantae</taxon>
        <taxon>Streptophyta</taxon>
        <taxon>Embryophyta</taxon>
        <taxon>Tracheophyta</taxon>
        <taxon>Spermatophyta</taxon>
        <taxon>Magnoliopsida</taxon>
        <taxon>eudicotyledons</taxon>
        <taxon>Gunneridae</taxon>
        <taxon>Pentapetalae</taxon>
        <taxon>asterids</taxon>
        <taxon>lamiids</taxon>
        <taxon>Lamiales</taxon>
        <taxon>Orobanchaceae</taxon>
        <taxon>Buchnereae</taxon>
        <taxon>Striga</taxon>
    </lineage>
</organism>
<keyword evidence="3" id="KW-0028">Amino-acid biosynthesis</keyword>
<dbReference type="Pfam" id="PF09813">
    <property type="entry name" value="Coa3_cc"/>
    <property type="match status" value="1"/>
</dbReference>
<dbReference type="FunFam" id="3.40.50.1100:FF:000002">
    <property type="entry name" value="Cysteine synthase"/>
    <property type="match status" value="1"/>
</dbReference>
<keyword evidence="6" id="KW-0198">Cysteine biosynthesis</keyword>
<comment type="similarity">
    <text evidence="2">Belongs to the cysteine synthase/cystathionine beta-synthase family.</text>
</comment>
<comment type="caution">
    <text evidence="9">The sequence shown here is derived from an EMBL/GenBank/DDBJ whole genome shotgun (WGS) entry which is preliminary data.</text>
</comment>
<feature type="domain" description="Tryptophan synthase beta chain-like PALP" evidence="7">
    <location>
        <begin position="83"/>
        <end position="345"/>
    </location>
</feature>
<gene>
    <name evidence="9" type="ORF">STAS_15174</name>
</gene>
<dbReference type="SUPFAM" id="SSF53686">
    <property type="entry name" value="Tryptophan synthase beta subunit-like PLP-dependent enzymes"/>
    <property type="match status" value="1"/>
</dbReference>
<evidence type="ECO:0000259" key="7">
    <source>
        <dbReference type="Pfam" id="PF00291"/>
    </source>
</evidence>
<dbReference type="PANTHER" id="PTHR10314">
    <property type="entry name" value="CYSTATHIONINE BETA-SYNTHASE"/>
    <property type="match status" value="1"/>
</dbReference>
<evidence type="ECO:0000256" key="6">
    <source>
        <dbReference type="ARBA" id="ARBA00023192"/>
    </source>
</evidence>
<evidence type="ECO:0000259" key="8">
    <source>
        <dbReference type="Pfam" id="PF09813"/>
    </source>
</evidence>
<dbReference type="OrthoDB" id="10259545at2759"/>
<feature type="domain" description="Cytochrome c oxidase assembly factor 3 mitochondrial coiled-coil" evidence="8">
    <location>
        <begin position="393"/>
        <end position="420"/>
    </location>
</feature>
<dbReference type="PROSITE" id="PS00901">
    <property type="entry name" value="CYS_SYNTHASE"/>
    <property type="match status" value="1"/>
</dbReference>
<evidence type="ECO:0000256" key="4">
    <source>
        <dbReference type="ARBA" id="ARBA00022679"/>
    </source>
</evidence>
<evidence type="ECO:0000256" key="3">
    <source>
        <dbReference type="ARBA" id="ARBA00022605"/>
    </source>
</evidence>
<dbReference type="AlphaFoldDB" id="A0A5A7Q183"/>
<evidence type="ECO:0000313" key="9">
    <source>
        <dbReference type="EMBL" id="GER38646.1"/>
    </source>
</evidence>
<dbReference type="Proteomes" id="UP000325081">
    <property type="component" value="Unassembled WGS sequence"/>
</dbReference>
<dbReference type="Gene3D" id="3.40.50.1100">
    <property type="match status" value="2"/>
</dbReference>
<dbReference type="InterPro" id="IPR001926">
    <property type="entry name" value="TrpB-like_PALP"/>
</dbReference>
<dbReference type="InterPro" id="IPR001216">
    <property type="entry name" value="P-phosphate_BS"/>
</dbReference>
<protein>
    <submittedName>
        <fullName evidence="9">Cysteine synthase</fullName>
    </submittedName>
</protein>
<name>A0A5A7Q183_STRAF</name>
<dbReference type="InterPro" id="IPR050214">
    <property type="entry name" value="Cys_Synth/Cystath_Beta-Synth"/>
</dbReference>
<reference evidence="10" key="1">
    <citation type="journal article" date="2019" name="Curr. Biol.">
        <title>Genome Sequence of Striga asiatica Provides Insight into the Evolution of Plant Parasitism.</title>
        <authorList>
            <person name="Yoshida S."/>
            <person name="Kim S."/>
            <person name="Wafula E.K."/>
            <person name="Tanskanen J."/>
            <person name="Kim Y.M."/>
            <person name="Honaas L."/>
            <person name="Yang Z."/>
            <person name="Spallek T."/>
            <person name="Conn C.E."/>
            <person name="Ichihashi Y."/>
            <person name="Cheong K."/>
            <person name="Cui S."/>
            <person name="Der J.P."/>
            <person name="Gundlach H."/>
            <person name="Jiao Y."/>
            <person name="Hori C."/>
            <person name="Ishida J.K."/>
            <person name="Kasahara H."/>
            <person name="Kiba T."/>
            <person name="Kim M.S."/>
            <person name="Koo N."/>
            <person name="Laohavisit A."/>
            <person name="Lee Y.H."/>
            <person name="Lumba S."/>
            <person name="McCourt P."/>
            <person name="Mortimer J.C."/>
            <person name="Mutuku J.M."/>
            <person name="Nomura T."/>
            <person name="Sasaki-Sekimoto Y."/>
            <person name="Seto Y."/>
            <person name="Wang Y."/>
            <person name="Wakatake T."/>
            <person name="Sakakibara H."/>
            <person name="Demura T."/>
            <person name="Yamaguchi S."/>
            <person name="Yoneyama K."/>
            <person name="Manabe R.I."/>
            <person name="Nelson D.C."/>
            <person name="Schulman A.H."/>
            <person name="Timko M.P."/>
            <person name="dePamphilis C.W."/>
            <person name="Choi D."/>
            <person name="Shirasu K."/>
        </authorList>
    </citation>
    <scope>NUCLEOTIDE SEQUENCE [LARGE SCALE GENOMIC DNA]</scope>
    <source>
        <strain evidence="10">cv. UVA1</strain>
    </source>
</reference>
<dbReference type="GO" id="GO:0006535">
    <property type="term" value="P:cysteine biosynthetic process from serine"/>
    <property type="evidence" value="ECO:0007669"/>
    <property type="project" value="InterPro"/>
</dbReference>
<keyword evidence="4" id="KW-0808">Transferase</keyword>
<evidence type="ECO:0000256" key="1">
    <source>
        <dbReference type="ARBA" id="ARBA00001933"/>
    </source>
</evidence>
<dbReference type="CDD" id="cd01561">
    <property type="entry name" value="CBS_like"/>
    <property type="match status" value="1"/>
</dbReference>
<proteinExistence type="inferred from homology"/>
<accession>A0A5A7Q183</accession>
<dbReference type="GO" id="GO:0016740">
    <property type="term" value="F:transferase activity"/>
    <property type="evidence" value="ECO:0007669"/>
    <property type="project" value="UniProtKB-KW"/>
</dbReference>
<keyword evidence="10" id="KW-1185">Reference proteome</keyword>
<evidence type="ECO:0000256" key="2">
    <source>
        <dbReference type="ARBA" id="ARBA00007103"/>
    </source>
</evidence>
<sequence length="450" mass="47772">MALLVNKPLTSVCAANKSVLFSPEFPIAKRCRIPSGNPGNAITIAGEGAVGRKFRGIGCGIVCKAVFLDVPTETEGLNIAEDVTQLIGKTPMVYLNNIVKGCVANIAAKLEFMEPCCSVKDRIGYRMISYAEEKGRITPGKTILVEPTSGNTGIGLAFVAASKGYKLILTMPASISIERRVLLKAFGAELVLTDAAKGMQGALQKAEEIRKKTPNSFMLKQFENPANPKVLTQIWEDTKGKVDILVASIGTGGTIAGVGRYLKKCNRNVKVIGVAPAGSNVLSGGKPVFCNLKPQALTKFKVLEQITNDVAVEFAKQLALQEGLLVGISSGGAAAAAIQVAKRPENTGKLIAVKAKKLNEKLGFKEKLSDYTLQSIAGTYRIMSGLSGFRALAPKTKNLVVAGGLSAFVFGVYFYTMRAVGGTDELQIAIDKFEAQKNKNEPEATLAPKA</sequence>
<dbReference type="Pfam" id="PF00291">
    <property type="entry name" value="PALP"/>
    <property type="match status" value="1"/>
</dbReference>
<keyword evidence="5" id="KW-0663">Pyridoxal phosphate</keyword>
<dbReference type="InterPro" id="IPR036052">
    <property type="entry name" value="TrpB-like_PALP_sf"/>
</dbReference>
<dbReference type="InterPro" id="IPR018628">
    <property type="entry name" value="Coa3_CC"/>
</dbReference>